<keyword evidence="8" id="KW-1185">Reference proteome</keyword>
<evidence type="ECO:0000313" key="8">
    <source>
        <dbReference type="Proteomes" id="UP000515123"/>
    </source>
</evidence>
<dbReference type="GO" id="GO:0016020">
    <property type="term" value="C:membrane"/>
    <property type="evidence" value="ECO:0007669"/>
    <property type="project" value="UniProtKB-SubCell"/>
</dbReference>
<evidence type="ECO:0000256" key="1">
    <source>
        <dbReference type="ARBA" id="ARBA00002501"/>
    </source>
</evidence>
<comment type="function">
    <text evidence="1 7">May be involved in both secretory and endocytic intracellular trafficking in the endosomal/prevacuolar compartments.</text>
</comment>
<keyword evidence="7" id="KW-0813">Transport</keyword>
<dbReference type="InterPro" id="IPR004895">
    <property type="entry name" value="Prenylated_rab_accept_PRA1"/>
</dbReference>
<keyword evidence="6 7" id="KW-0472">Membrane</keyword>
<dbReference type="PANTHER" id="PTHR19317">
    <property type="entry name" value="PRENYLATED RAB ACCEPTOR 1-RELATED"/>
    <property type="match status" value="1"/>
</dbReference>
<evidence type="ECO:0000256" key="5">
    <source>
        <dbReference type="ARBA" id="ARBA00022989"/>
    </source>
</evidence>
<dbReference type="Proteomes" id="UP000515123">
    <property type="component" value="Linkage group 15"/>
</dbReference>
<dbReference type="GO" id="GO:0005783">
    <property type="term" value="C:endoplasmic reticulum"/>
    <property type="evidence" value="ECO:0007669"/>
    <property type="project" value="TreeGrafter"/>
</dbReference>
<dbReference type="RefSeq" id="XP_020104705.1">
    <property type="nucleotide sequence ID" value="XM_020249116.1"/>
</dbReference>
<reference evidence="8" key="1">
    <citation type="journal article" date="2015" name="Nat. Genet.">
        <title>The pineapple genome and the evolution of CAM photosynthesis.</title>
        <authorList>
            <person name="Ming R."/>
            <person name="VanBuren R."/>
            <person name="Wai C.M."/>
            <person name="Tang H."/>
            <person name="Schatz M.C."/>
            <person name="Bowers J.E."/>
            <person name="Lyons E."/>
            <person name="Wang M.L."/>
            <person name="Chen J."/>
            <person name="Biggers E."/>
            <person name="Zhang J."/>
            <person name="Huang L."/>
            <person name="Zhang L."/>
            <person name="Miao W."/>
            <person name="Zhang J."/>
            <person name="Ye Z."/>
            <person name="Miao C."/>
            <person name="Lin Z."/>
            <person name="Wang H."/>
            <person name="Zhou H."/>
            <person name="Yim W.C."/>
            <person name="Priest H.D."/>
            <person name="Zheng C."/>
            <person name="Woodhouse M."/>
            <person name="Edger P.P."/>
            <person name="Guyot R."/>
            <person name="Guo H.B."/>
            <person name="Guo H."/>
            <person name="Zheng G."/>
            <person name="Singh R."/>
            <person name="Sharma A."/>
            <person name="Min X."/>
            <person name="Zheng Y."/>
            <person name="Lee H."/>
            <person name="Gurtowski J."/>
            <person name="Sedlazeck F.J."/>
            <person name="Harkess A."/>
            <person name="McKain M.R."/>
            <person name="Liao Z."/>
            <person name="Fang J."/>
            <person name="Liu J."/>
            <person name="Zhang X."/>
            <person name="Zhang Q."/>
            <person name="Hu W."/>
            <person name="Qin Y."/>
            <person name="Wang K."/>
            <person name="Chen L.Y."/>
            <person name="Shirley N."/>
            <person name="Lin Y.R."/>
            <person name="Liu L.Y."/>
            <person name="Hernandez A.G."/>
            <person name="Wright C.L."/>
            <person name="Bulone V."/>
            <person name="Tuskan G.A."/>
            <person name="Heath K."/>
            <person name="Zee F."/>
            <person name="Moore P.H."/>
            <person name="Sunkar R."/>
            <person name="Leebens-Mack J.H."/>
            <person name="Mockler T."/>
            <person name="Bennetzen J.L."/>
            <person name="Freeling M."/>
            <person name="Sankoff D."/>
            <person name="Paterson A.H."/>
            <person name="Zhu X."/>
            <person name="Yang X."/>
            <person name="Smith J.A."/>
            <person name="Cushman J.C."/>
            <person name="Paull R.E."/>
            <person name="Yu Q."/>
        </authorList>
    </citation>
    <scope>NUCLEOTIDE SEQUENCE [LARGE SCALE GENOMIC DNA]</scope>
    <source>
        <strain evidence="8">cv. F153</strain>
    </source>
</reference>
<dbReference type="GeneID" id="109721462"/>
<dbReference type="PANTHER" id="PTHR19317:SF58">
    <property type="entry name" value="OS03G0741600 PROTEIN"/>
    <property type="match status" value="1"/>
</dbReference>
<proteinExistence type="inferred from homology"/>
<dbReference type="GO" id="GO:0005794">
    <property type="term" value="C:Golgi apparatus"/>
    <property type="evidence" value="ECO:0007669"/>
    <property type="project" value="TreeGrafter"/>
</dbReference>
<dbReference type="GO" id="GO:0016192">
    <property type="term" value="P:vesicle-mediated transport"/>
    <property type="evidence" value="ECO:0007669"/>
    <property type="project" value="TreeGrafter"/>
</dbReference>
<dbReference type="AlphaFoldDB" id="A0A6P5GH96"/>
<gene>
    <name evidence="9" type="primary">LOC109721462</name>
</gene>
<evidence type="ECO:0000256" key="2">
    <source>
        <dbReference type="ARBA" id="ARBA00004141"/>
    </source>
</evidence>
<accession>A0A6P5GH96</accession>
<evidence type="ECO:0000256" key="4">
    <source>
        <dbReference type="ARBA" id="ARBA00022692"/>
    </source>
</evidence>
<name>A0A6P5GH96_ANACO</name>
<evidence type="ECO:0000313" key="9">
    <source>
        <dbReference type="RefSeq" id="XP_020104705.1"/>
    </source>
</evidence>
<comment type="subcellular location">
    <subcellularLocation>
        <location evidence="2 7">Membrane</location>
        <topology evidence="2 7">Multi-pass membrane protein</topology>
    </subcellularLocation>
</comment>
<reference evidence="9" key="2">
    <citation type="submission" date="2025-08" db="UniProtKB">
        <authorList>
            <consortium name="RefSeq"/>
        </authorList>
    </citation>
    <scope>IDENTIFICATION</scope>
    <source>
        <tissue evidence="9">Leaf</tissue>
    </source>
</reference>
<feature type="transmembrane region" description="Helical" evidence="7">
    <location>
        <begin position="209"/>
        <end position="228"/>
    </location>
</feature>
<evidence type="ECO:0000256" key="6">
    <source>
        <dbReference type="ARBA" id="ARBA00023136"/>
    </source>
</evidence>
<sequence length="274" mass="30140">MASKQEKMPSLCHRGCNVGLFLGTRFGAYKLIRIFEPFFTVYCFFFFRLPSSRTFPSQRSNKLLNPTLFPSRNSSRRLPPIPIPRARVSRCAPPTPPRPRAATARSLGDLVSRFKSQGHALISAQRPWAELFSGPAAFSPPKSAADVTRRLSRNLVYFRGNYAIAFLLVLFVSFLSHPAAMIGFVGLCAAWFFLYFSRDGPLVLFGRTLDDSVVFGALFAATVVALLFTDVVWSVVGSLLVGAAIVGLHAALRNTDDLFIDEDEVARGGLISAV</sequence>
<evidence type="ECO:0000256" key="7">
    <source>
        <dbReference type="RuleBase" id="RU363107"/>
    </source>
</evidence>
<organism evidence="8 9">
    <name type="scientific">Ananas comosus</name>
    <name type="common">Pineapple</name>
    <name type="synonym">Ananas ananas</name>
    <dbReference type="NCBI Taxonomy" id="4615"/>
    <lineage>
        <taxon>Eukaryota</taxon>
        <taxon>Viridiplantae</taxon>
        <taxon>Streptophyta</taxon>
        <taxon>Embryophyta</taxon>
        <taxon>Tracheophyta</taxon>
        <taxon>Spermatophyta</taxon>
        <taxon>Magnoliopsida</taxon>
        <taxon>Liliopsida</taxon>
        <taxon>Poales</taxon>
        <taxon>Bromeliaceae</taxon>
        <taxon>Bromelioideae</taxon>
        <taxon>Ananas</taxon>
    </lineage>
</organism>
<feature type="transmembrane region" description="Helical" evidence="7">
    <location>
        <begin position="156"/>
        <end position="174"/>
    </location>
</feature>
<keyword evidence="4 7" id="KW-0812">Transmembrane</keyword>
<keyword evidence="5 7" id="KW-1133">Transmembrane helix</keyword>
<feature type="transmembrane region" description="Helical" evidence="7">
    <location>
        <begin position="234"/>
        <end position="252"/>
    </location>
</feature>
<feature type="transmembrane region" description="Helical" evidence="7">
    <location>
        <begin position="180"/>
        <end position="197"/>
    </location>
</feature>
<dbReference type="OrthoDB" id="63113at2759"/>
<evidence type="ECO:0000256" key="3">
    <source>
        <dbReference type="ARBA" id="ARBA00006483"/>
    </source>
</evidence>
<dbReference type="Pfam" id="PF03208">
    <property type="entry name" value="PRA1"/>
    <property type="match status" value="1"/>
</dbReference>
<protein>
    <recommendedName>
        <fullName evidence="7">PRA1 family protein</fullName>
    </recommendedName>
</protein>
<comment type="similarity">
    <text evidence="3 7">Belongs to the PRA1 family.</text>
</comment>